<feature type="region of interest" description="Disordered" evidence="1">
    <location>
        <begin position="25"/>
        <end position="79"/>
    </location>
</feature>
<evidence type="ECO:0000313" key="3">
    <source>
        <dbReference type="Proteomes" id="UP000272942"/>
    </source>
</evidence>
<evidence type="ECO:0000313" key="2">
    <source>
        <dbReference type="EMBL" id="VDP69173.1"/>
    </source>
</evidence>
<evidence type="ECO:0000256" key="1">
    <source>
        <dbReference type="SAM" id="MobiDB-lite"/>
    </source>
</evidence>
<name>A0A183A8P9_9TREM</name>
<dbReference type="Proteomes" id="UP000272942">
    <property type="component" value="Unassembled WGS sequence"/>
</dbReference>
<dbReference type="WBParaSite" id="ECPE_0000333701-mRNA-1">
    <property type="protein sequence ID" value="ECPE_0000333701-mRNA-1"/>
    <property type="gene ID" value="ECPE_0000333701"/>
</dbReference>
<sequence length="79" mass="8752">MTPHQTRRSGLLWPRIAVGIPPEEQQLHQETCADAPQDAAKRSAAKLSPFKEGDKSLECASEGQHIQTETRQSRSTDLV</sequence>
<reference evidence="4" key="1">
    <citation type="submission" date="2016-06" db="UniProtKB">
        <authorList>
            <consortium name="WormBaseParasite"/>
        </authorList>
    </citation>
    <scope>IDENTIFICATION</scope>
</reference>
<organism evidence="4">
    <name type="scientific">Echinostoma caproni</name>
    <dbReference type="NCBI Taxonomy" id="27848"/>
    <lineage>
        <taxon>Eukaryota</taxon>
        <taxon>Metazoa</taxon>
        <taxon>Spiralia</taxon>
        <taxon>Lophotrochozoa</taxon>
        <taxon>Platyhelminthes</taxon>
        <taxon>Trematoda</taxon>
        <taxon>Digenea</taxon>
        <taxon>Plagiorchiida</taxon>
        <taxon>Echinostomata</taxon>
        <taxon>Echinostomatoidea</taxon>
        <taxon>Echinostomatidae</taxon>
        <taxon>Echinostoma</taxon>
    </lineage>
</organism>
<evidence type="ECO:0000313" key="4">
    <source>
        <dbReference type="WBParaSite" id="ECPE_0000333701-mRNA-1"/>
    </source>
</evidence>
<gene>
    <name evidence="2" type="ORF">ECPE_LOCUS3334</name>
</gene>
<feature type="compositionally biased region" description="Polar residues" evidence="1">
    <location>
        <begin position="64"/>
        <end position="79"/>
    </location>
</feature>
<protein>
    <submittedName>
        <fullName evidence="2 4">Uncharacterized protein</fullName>
    </submittedName>
</protein>
<accession>A0A183A8P9</accession>
<keyword evidence="3" id="KW-1185">Reference proteome</keyword>
<proteinExistence type="predicted"/>
<dbReference type="AlphaFoldDB" id="A0A183A8P9"/>
<reference evidence="2 3" key="2">
    <citation type="submission" date="2018-11" db="EMBL/GenBank/DDBJ databases">
        <authorList>
            <consortium name="Pathogen Informatics"/>
        </authorList>
    </citation>
    <scope>NUCLEOTIDE SEQUENCE [LARGE SCALE GENOMIC DNA]</scope>
    <source>
        <strain evidence="2 3">Egypt</strain>
    </source>
</reference>
<dbReference type="EMBL" id="UZAN01040300">
    <property type="protein sequence ID" value="VDP69173.1"/>
    <property type="molecule type" value="Genomic_DNA"/>
</dbReference>